<feature type="domain" description="NodB homology" evidence="4">
    <location>
        <begin position="171"/>
        <end position="238"/>
    </location>
</feature>
<dbReference type="PROSITE" id="PS51257">
    <property type="entry name" value="PROKAR_LIPOPROTEIN"/>
    <property type="match status" value="1"/>
</dbReference>
<dbReference type="InterPro" id="IPR051398">
    <property type="entry name" value="Polysacch_Deacetylase"/>
</dbReference>
<dbReference type="InterPro" id="IPR002509">
    <property type="entry name" value="NODB_dom"/>
</dbReference>
<dbReference type="PANTHER" id="PTHR34216">
    <property type="match status" value="1"/>
</dbReference>
<name>A0ABP9NIN5_9PSEU</name>
<evidence type="ECO:0000256" key="3">
    <source>
        <dbReference type="SAM" id="SignalP"/>
    </source>
</evidence>
<keyword evidence="6" id="KW-1185">Reference proteome</keyword>
<proteinExistence type="predicted"/>
<evidence type="ECO:0000259" key="4">
    <source>
        <dbReference type="Pfam" id="PF01522"/>
    </source>
</evidence>
<evidence type="ECO:0000313" key="6">
    <source>
        <dbReference type="Proteomes" id="UP001500804"/>
    </source>
</evidence>
<reference evidence="6" key="1">
    <citation type="journal article" date="2019" name="Int. J. Syst. Evol. Microbiol.">
        <title>The Global Catalogue of Microorganisms (GCM) 10K type strain sequencing project: providing services to taxonomists for standard genome sequencing and annotation.</title>
        <authorList>
            <consortium name="The Broad Institute Genomics Platform"/>
            <consortium name="The Broad Institute Genome Sequencing Center for Infectious Disease"/>
            <person name="Wu L."/>
            <person name="Ma J."/>
        </authorList>
    </citation>
    <scope>NUCLEOTIDE SEQUENCE [LARGE SCALE GENOMIC DNA]</scope>
    <source>
        <strain evidence="6">JCM 18302</strain>
    </source>
</reference>
<dbReference type="InterPro" id="IPR011330">
    <property type="entry name" value="Glyco_hydro/deAcase_b/a-brl"/>
</dbReference>
<dbReference type="Gene3D" id="3.20.20.370">
    <property type="entry name" value="Glycoside hydrolase/deacetylase"/>
    <property type="match status" value="1"/>
</dbReference>
<sequence length="330" mass="34239">MPRLRIVAAAIAVLAAAGCGTDSGAADPVSAPPAPAPAPVDPAQVQANELGRIPVLMYHRIVATPASVYDRTPDDFRAELERLARENYVPVTTADFAAGRIDIPAGTHPVVLTFDDGDPTQITLGPDGTPAPGSAIRILLDVAAAHPGFRPVASLYVNADPFGGGPAGTAALRWLHDNGFEVGNHTFSHLNLRTASTDKARTDIVRGDTLIRDALPGYRPATLALPFGATPRPPEVAAHGDGYDYSGVLLVGANPAPSPFAEEFKPLAIPRIRSEGPAGEEAEFGSTVWLDKMAASPTTRYTSDGNPAVISYPTGKAAPAAQYAAAASPY</sequence>
<dbReference type="EMBL" id="BAABJO010000009">
    <property type="protein sequence ID" value="GAA5121298.1"/>
    <property type="molecule type" value="Genomic_DNA"/>
</dbReference>
<comment type="caution">
    <text evidence="5">The sequence shown here is derived from an EMBL/GenBank/DDBJ whole genome shotgun (WGS) entry which is preliminary data.</text>
</comment>
<gene>
    <name evidence="5" type="ORF">GCM10023320_29930</name>
</gene>
<dbReference type="SUPFAM" id="SSF88713">
    <property type="entry name" value="Glycoside hydrolase/deacetylase"/>
    <property type="match status" value="1"/>
</dbReference>
<dbReference type="Pfam" id="PF01522">
    <property type="entry name" value="Polysacc_deac_1"/>
    <property type="match status" value="1"/>
</dbReference>
<protein>
    <submittedName>
        <fullName evidence="5">Polysaccharide deacetylase family protein</fullName>
    </submittedName>
</protein>
<feature type="signal peptide" evidence="3">
    <location>
        <begin position="1"/>
        <end position="25"/>
    </location>
</feature>
<evidence type="ECO:0000256" key="1">
    <source>
        <dbReference type="ARBA" id="ARBA00004613"/>
    </source>
</evidence>
<evidence type="ECO:0000313" key="5">
    <source>
        <dbReference type="EMBL" id="GAA5121298.1"/>
    </source>
</evidence>
<dbReference type="PANTHER" id="PTHR34216:SF3">
    <property type="entry name" value="POLY-BETA-1,6-N-ACETYL-D-GLUCOSAMINE N-DEACETYLASE"/>
    <property type="match status" value="1"/>
</dbReference>
<organism evidence="5 6">
    <name type="scientific">Pseudonocardia adelaidensis</name>
    <dbReference type="NCBI Taxonomy" id="648754"/>
    <lineage>
        <taxon>Bacteria</taxon>
        <taxon>Bacillati</taxon>
        <taxon>Actinomycetota</taxon>
        <taxon>Actinomycetes</taxon>
        <taxon>Pseudonocardiales</taxon>
        <taxon>Pseudonocardiaceae</taxon>
        <taxon>Pseudonocardia</taxon>
    </lineage>
</organism>
<comment type="subcellular location">
    <subcellularLocation>
        <location evidence="1">Secreted</location>
    </subcellularLocation>
</comment>
<dbReference type="Proteomes" id="UP001500804">
    <property type="component" value="Unassembled WGS sequence"/>
</dbReference>
<dbReference type="RefSeq" id="WP_345605644.1">
    <property type="nucleotide sequence ID" value="NZ_BAABJO010000009.1"/>
</dbReference>
<accession>A0ABP9NIN5</accession>
<feature type="chain" id="PRO_5045320321" evidence="3">
    <location>
        <begin position="26"/>
        <end position="330"/>
    </location>
</feature>
<evidence type="ECO:0000256" key="2">
    <source>
        <dbReference type="ARBA" id="ARBA00022729"/>
    </source>
</evidence>
<keyword evidence="2 3" id="KW-0732">Signal</keyword>